<feature type="chain" id="PRO_5024905683" evidence="1">
    <location>
        <begin position="31"/>
        <end position="182"/>
    </location>
</feature>
<organism evidence="2 3">
    <name type="scientific">Monilinia laxa</name>
    <name type="common">Brown rot fungus</name>
    <name type="synonym">Sclerotinia laxa</name>
    <dbReference type="NCBI Taxonomy" id="61186"/>
    <lineage>
        <taxon>Eukaryota</taxon>
        <taxon>Fungi</taxon>
        <taxon>Dikarya</taxon>
        <taxon>Ascomycota</taxon>
        <taxon>Pezizomycotina</taxon>
        <taxon>Leotiomycetes</taxon>
        <taxon>Helotiales</taxon>
        <taxon>Sclerotiniaceae</taxon>
        <taxon>Monilinia</taxon>
    </lineage>
</organism>
<name>A0A5N6KFY9_MONLA</name>
<accession>A0A5N6KFY9</accession>
<gene>
    <name evidence="2" type="ORF">EYC80_005896</name>
</gene>
<dbReference type="AlphaFoldDB" id="A0A5N6KFY9"/>
<comment type="caution">
    <text evidence="2">The sequence shown here is derived from an EMBL/GenBank/DDBJ whole genome shotgun (WGS) entry which is preliminary data.</text>
</comment>
<reference evidence="2 3" key="1">
    <citation type="submission" date="2019-06" db="EMBL/GenBank/DDBJ databases">
        <title>Genome Sequence of the Brown Rot Fungal Pathogen Monilinia laxa.</title>
        <authorList>
            <person name="De Miccolis Angelini R.M."/>
            <person name="Landi L."/>
            <person name="Abate D."/>
            <person name="Pollastro S."/>
            <person name="Romanazzi G."/>
            <person name="Faretra F."/>
        </authorList>
    </citation>
    <scope>NUCLEOTIDE SEQUENCE [LARGE SCALE GENOMIC DNA]</scope>
    <source>
        <strain evidence="2 3">Mlax316</strain>
    </source>
</reference>
<feature type="signal peptide" evidence="1">
    <location>
        <begin position="1"/>
        <end position="30"/>
    </location>
</feature>
<dbReference type="OrthoDB" id="63989at2759"/>
<keyword evidence="3" id="KW-1185">Reference proteome</keyword>
<dbReference type="Proteomes" id="UP000326757">
    <property type="component" value="Unassembled WGS sequence"/>
</dbReference>
<evidence type="ECO:0000313" key="2">
    <source>
        <dbReference type="EMBL" id="KAB8302501.1"/>
    </source>
</evidence>
<sequence>MVRPQACGEGVNNLFIFAAFLFVLPWLLDAQQQQRSAPTQYESLPEAVSSEAIRTPLEATKIKTIETPLNVLRRKNTLSLNRGSHDKIDASADSAPLAPSHLAKSSILESNDLQSTGWGSSQPSARDIQDWEVEDFVLLATVDGSVWARDRNTGKQKWRMRKITRNFDDLHQTSQKKQICRF</sequence>
<protein>
    <submittedName>
        <fullName evidence="2">Uncharacterized protein</fullName>
    </submittedName>
</protein>
<proteinExistence type="predicted"/>
<keyword evidence="1" id="KW-0732">Signal</keyword>
<evidence type="ECO:0000313" key="3">
    <source>
        <dbReference type="Proteomes" id="UP000326757"/>
    </source>
</evidence>
<evidence type="ECO:0000256" key="1">
    <source>
        <dbReference type="SAM" id="SignalP"/>
    </source>
</evidence>
<dbReference type="EMBL" id="VIGI01000003">
    <property type="protein sequence ID" value="KAB8302501.1"/>
    <property type="molecule type" value="Genomic_DNA"/>
</dbReference>